<evidence type="ECO:0000259" key="7">
    <source>
        <dbReference type="Pfam" id="PF13700"/>
    </source>
</evidence>
<dbReference type="InterPro" id="IPR025296">
    <property type="entry name" value="DUF4158"/>
</dbReference>
<sequence length="1025" mass="113591">MFLLLINPMAPAGAGPGRWAGGPGALAAFDGLYACPVGVWQPGAVRREWSLEDLIDAWTLVDADRELIGNKYGPTKLGFAVILKFFEIEGRFPRHAGEVPAAAVEFVARQVKVEAAAFGTYLFTGSTIEYHRAQIRRALRFRECTVADAEALTGWLAEQVCPSELSPDRHCQALLLRCRSQRIEPPTPGRIDRIIASAAEAADNRFCATTVARLSAAVAVARLEALVAPADDEDEERDEGGDEVPVEGAAGLLAEIKADPGRPGLETFLDEVAKLRRVRSLGLPVDLFADVAERRVTLWRNRAALAAPSAMRRDHADQVRQTLLAALCWRRQTELTDSLVDLFITLVRTINTRAVNKVNKTVEAEIRRVLGKEGILFKVAEAAVEHPDATVREAVYPAVDGGEQTLRALVAEAKANKNAMKAKVRTVLESSYSNYYRRMLPQVLSSMDFRCNNTAYRPVMDAVDLLRRYADRPKQPYDAAEVIPIDGVVPADWREAIYNKSGKIIRTSYELCVLSALSAAIRRREIWVHGAGKWRDPEADLPRDFDLARDVHYAEIAQPTDPTVFTDTVKARLDAALAGLATGLRDGTTGGVRVTTRRNQVWISVPRLAALPEPPTLVELKAELVRRWGVVDLLDIAKETFWLTGCDGEFTSLASREHLGRDELRVRLLLVLYGLGTNVGVKRIAAAGDHGLSEAQLRRTRKLYVNRDGLRRAVAAVVNDTFASRDQRWWGTGTACASDSKKFGSWDANLNTEWHARYGGPGIMIYWHVERKSVCVYSQVKTCSSSEVAAMMEGLIRHAADIDSAIEANYTDTHGASIVGFAFCHLLGYRLLPRLKNIGSARLYRPGDGATYPGLETVLSRPIKWDLINQQYDQMIKYARALQLGTAEAEQVLRRFTRGGPKHPTYAAIEELGRAIRTIFICEYLSSEALRREIHGGLQVVEQWNSGNTAIFYGKDAELTGPDREHQEISMLALHLLQSSLVLINTRLIDHVLSEPEWADRMTDDDRRALTRSSGRTWPSTAGGY</sequence>
<organism evidence="8 9">
    <name type="scientific">Krasilnikovia cinnamomea</name>
    <dbReference type="NCBI Taxonomy" id="349313"/>
    <lineage>
        <taxon>Bacteria</taxon>
        <taxon>Bacillati</taxon>
        <taxon>Actinomycetota</taxon>
        <taxon>Actinomycetes</taxon>
        <taxon>Micromonosporales</taxon>
        <taxon>Micromonosporaceae</taxon>
        <taxon>Krasilnikovia</taxon>
    </lineage>
</organism>
<dbReference type="Pfam" id="PF01526">
    <property type="entry name" value="DDE_Tnp_Tn3"/>
    <property type="match status" value="1"/>
</dbReference>
<comment type="caution">
    <text evidence="8">The sequence shown here is derived from an EMBL/GenBank/DDBJ whole genome shotgun (WGS) entry which is preliminary data.</text>
</comment>
<evidence type="ECO:0000313" key="9">
    <source>
        <dbReference type="Proteomes" id="UP000292564"/>
    </source>
</evidence>
<dbReference type="Proteomes" id="UP000292564">
    <property type="component" value="Unassembled WGS sequence"/>
</dbReference>
<feature type="compositionally biased region" description="Polar residues" evidence="5">
    <location>
        <begin position="1011"/>
        <end position="1025"/>
    </location>
</feature>
<keyword evidence="2" id="KW-0815">Transposition</keyword>
<evidence type="ECO:0000313" key="8">
    <source>
        <dbReference type="EMBL" id="RZU46696.1"/>
    </source>
</evidence>
<dbReference type="NCBIfam" id="NF033527">
    <property type="entry name" value="transpos_Tn3"/>
    <property type="match status" value="1"/>
</dbReference>
<evidence type="ECO:0000256" key="3">
    <source>
        <dbReference type="ARBA" id="ARBA00023125"/>
    </source>
</evidence>
<feature type="domain" description="Tn3 transposase DDE" evidence="6">
    <location>
        <begin position="637"/>
        <end position="1011"/>
    </location>
</feature>
<reference evidence="8 9" key="1">
    <citation type="submission" date="2019-02" db="EMBL/GenBank/DDBJ databases">
        <title>Sequencing the genomes of 1000 actinobacteria strains.</title>
        <authorList>
            <person name="Klenk H.-P."/>
        </authorList>
    </citation>
    <scope>NUCLEOTIDE SEQUENCE [LARGE SCALE GENOMIC DNA]</scope>
    <source>
        <strain evidence="8 9">DSM 45162</strain>
    </source>
</reference>
<name>A0A4V2G5Z4_9ACTN</name>
<evidence type="ECO:0000256" key="2">
    <source>
        <dbReference type="ARBA" id="ARBA00022578"/>
    </source>
</evidence>
<accession>A0A4V2G5Z4</accession>
<comment type="similarity">
    <text evidence="1">Belongs to the transposase 7 family.</text>
</comment>
<dbReference type="InterPro" id="IPR047653">
    <property type="entry name" value="Tn3-like_transpos"/>
</dbReference>
<feature type="domain" description="DUF4158" evidence="7">
    <location>
        <begin position="45"/>
        <end position="198"/>
    </location>
</feature>
<dbReference type="GO" id="GO:0004803">
    <property type="term" value="F:transposase activity"/>
    <property type="evidence" value="ECO:0007669"/>
    <property type="project" value="InterPro"/>
</dbReference>
<dbReference type="AlphaFoldDB" id="A0A4V2G5Z4"/>
<keyword evidence="9" id="KW-1185">Reference proteome</keyword>
<keyword evidence="4" id="KW-0233">DNA recombination</keyword>
<dbReference type="InterPro" id="IPR002513">
    <property type="entry name" value="Tn3_Tnp_DDE_dom"/>
</dbReference>
<proteinExistence type="inferred from homology"/>
<dbReference type="EMBL" id="SHKY01000002">
    <property type="protein sequence ID" value="RZU46696.1"/>
    <property type="molecule type" value="Genomic_DNA"/>
</dbReference>
<dbReference type="GO" id="GO:0006313">
    <property type="term" value="P:DNA transposition"/>
    <property type="evidence" value="ECO:0007669"/>
    <property type="project" value="InterPro"/>
</dbReference>
<evidence type="ECO:0000256" key="1">
    <source>
        <dbReference type="ARBA" id="ARBA00009402"/>
    </source>
</evidence>
<protein>
    <submittedName>
        <fullName evidence="8">TnpA family transposase</fullName>
    </submittedName>
</protein>
<dbReference type="Pfam" id="PF13700">
    <property type="entry name" value="DUF4158"/>
    <property type="match status" value="1"/>
</dbReference>
<evidence type="ECO:0000256" key="5">
    <source>
        <dbReference type="SAM" id="MobiDB-lite"/>
    </source>
</evidence>
<keyword evidence="3" id="KW-0238">DNA-binding</keyword>
<feature type="region of interest" description="Disordered" evidence="5">
    <location>
        <begin position="1005"/>
        <end position="1025"/>
    </location>
</feature>
<gene>
    <name evidence="8" type="ORF">EV385_6773</name>
</gene>
<evidence type="ECO:0000256" key="4">
    <source>
        <dbReference type="ARBA" id="ARBA00023172"/>
    </source>
</evidence>
<evidence type="ECO:0000259" key="6">
    <source>
        <dbReference type="Pfam" id="PF01526"/>
    </source>
</evidence>
<dbReference type="GO" id="GO:0003677">
    <property type="term" value="F:DNA binding"/>
    <property type="evidence" value="ECO:0007669"/>
    <property type="project" value="UniProtKB-KW"/>
</dbReference>